<name>A0A6M0IID5_9BACT</name>
<comment type="similarity">
    <text evidence="1 3">Belongs to the type-B carboxylesterase/lipase family.</text>
</comment>
<evidence type="ECO:0000313" key="5">
    <source>
        <dbReference type="EMBL" id="NEU67637.1"/>
    </source>
</evidence>
<evidence type="ECO:0000313" key="6">
    <source>
        <dbReference type="Proteomes" id="UP000477386"/>
    </source>
</evidence>
<dbReference type="EC" id="3.1.1.-" evidence="3"/>
<organism evidence="5 6">
    <name type="scientific">Spirosoma agri</name>
    <dbReference type="NCBI Taxonomy" id="1987381"/>
    <lineage>
        <taxon>Bacteria</taxon>
        <taxon>Pseudomonadati</taxon>
        <taxon>Bacteroidota</taxon>
        <taxon>Cytophagia</taxon>
        <taxon>Cytophagales</taxon>
        <taxon>Cytophagaceae</taxon>
        <taxon>Spirosoma</taxon>
    </lineage>
</organism>
<accession>A0A6M0IID5</accession>
<proteinExistence type="inferred from homology"/>
<protein>
    <recommendedName>
        <fullName evidence="3">Carboxylic ester hydrolase</fullName>
        <ecNumber evidence="3">3.1.1.-</ecNumber>
    </recommendedName>
</protein>
<dbReference type="InterPro" id="IPR050309">
    <property type="entry name" value="Type-B_Carboxylest/Lipase"/>
</dbReference>
<dbReference type="PANTHER" id="PTHR11559">
    <property type="entry name" value="CARBOXYLESTERASE"/>
    <property type="match status" value="1"/>
</dbReference>
<dbReference type="GO" id="GO:0016787">
    <property type="term" value="F:hydrolase activity"/>
    <property type="evidence" value="ECO:0007669"/>
    <property type="project" value="UniProtKB-KW"/>
</dbReference>
<comment type="caution">
    <text evidence="5">The sequence shown here is derived from an EMBL/GenBank/DDBJ whole genome shotgun (WGS) entry which is preliminary data.</text>
</comment>
<sequence>MKPSRRNFLQSLGVGVASLGVTHQADAAGLRPPKVAKPSADDQVLFVGDTIGIANTEHGKVRGFILRGVHQFLGIPYGADTSGKNRFMPPQKPAAWTDIRPTLWWGNSAPQIMEKRYANVYASFVDHWNYDDVSEDCLKLNVWTPAVDSQKRPVVVWLHGGGFVNGNAIEQDGYHGENLARLGNIVFCSINHRLGALGYTDLKAAGGRDAGPYAASGNVGNLDMVAALEWVKTNIANFGGDPNNVTIIGQSGGGAKVTTLMNMPSAKGLFHKAVALSGSSLAGVNKEYAEKLGMKVLEEAGLKPGEIDKLQQIPWRQYIDIANRAVEKMADEAKRLNLQRGGYSPVGDGTYLADGAFFSDPAHFSADIPLLICSTFHEQNPDRTDASLESISLADVKEKIKSRFGDKTDEIVEAYAKNFPKARPIEIWALIVSNRKNVVATANAKASQQKAPVYVAWFGWQPPLFDGRMRAFHCDDICFWFYNTDLMLTHTGGGKRPRALSDKMAHSFLNFAKTGNPNGGGLPTWKPYTSQHGETMILDDSPALVNDPDREARKTLA</sequence>
<dbReference type="InterPro" id="IPR019546">
    <property type="entry name" value="TAT_signal_bac_arc"/>
</dbReference>
<keyword evidence="6" id="KW-1185">Reference proteome</keyword>
<dbReference type="PROSITE" id="PS00122">
    <property type="entry name" value="CARBOXYLESTERASE_B_1"/>
    <property type="match status" value="1"/>
</dbReference>
<dbReference type="InterPro" id="IPR019826">
    <property type="entry name" value="Carboxylesterase_B_AS"/>
</dbReference>
<dbReference type="Proteomes" id="UP000477386">
    <property type="component" value="Unassembled WGS sequence"/>
</dbReference>
<evidence type="ECO:0000256" key="3">
    <source>
        <dbReference type="RuleBase" id="RU361235"/>
    </source>
</evidence>
<dbReference type="Gene3D" id="3.40.50.1820">
    <property type="entry name" value="alpha/beta hydrolase"/>
    <property type="match status" value="1"/>
</dbReference>
<evidence type="ECO:0000256" key="1">
    <source>
        <dbReference type="ARBA" id="ARBA00005964"/>
    </source>
</evidence>
<dbReference type="InterPro" id="IPR006311">
    <property type="entry name" value="TAT_signal"/>
</dbReference>
<keyword evidence="2 3" id="KW-0378">Hydrolase</keyword>
<dbReference type="InterPro" id="IPR029058">
    <property type="entry name" value="AB_hydrolase_fold"/>
</dbReference>
<dbReference type="AlphaFoldDB" id="A0A6M0IID5"/>
<feature type="domain" description="Carboxylesterase type B" evidence="4">
    <location>
        <begin position="54"/>
        <end position="543"/>
    </location>
</feature>
<evidence type="ECO:0000259" key="4">
    <source>
        <dbReference type="Pfam" id="PF00135"/>
    </source>
</evidence>
<reference evidence="5 6" key="1">
    <citation type="submission" date="2020-02" db="EMBL/GenBank/DDBJ databases">
        <title>Draft genome sequence of two Spirosoma agri KCTC 52727 and Spirosoma terrae KCTC 52035.</title>
        <authorList>
            <person name="Rojas J."/>
            <person name="Ambika Manirajan B."/>
            <person name="Ratering S."/>
            <person name="Suarez C."/>
            <person name="Schnell S."/>
        </authorList>
    </citation>
    <scope>NUCLEOTIDE SEQUENCE [LARGE SCALE GENOMIC DNA]</scope>
    <source>
        <strain evidence="5 6">KCTC 52727</strain>
    </source>
</reference>
<gene>
    <name evidence="5" type="ORF">GK091_12155</name>
</gene>
<dbReference type="RefSeq" id="WP_164037984.1">
    <property type="nucleotide sequence ID" value="NZ_JAAGNZ010000001.1"/>
</dbReference>
<dbReference type="EMBL" id="JAAGNZ010000001">
    <property type="protein sequence ID" value="NEU67637.1"/>
    <property type="molecule type" value="Genomic_DNA"/>
</dbReference>
<dbReference type="Pfam" id="PF00135">
    <property type="entry name" value="COesterase"/>
    <property type="match status" value="1"/>
</dbReference>
<dbReference type="SUPFAM" id="SSF53474">
    <property type="entry name" value="alpha/beta-Hydrolases"/>
    <property type="match status" value="1"/>
</dbReference>
<dbReference type="PROSITE" id="PS51318">
    <property type="entry name" value="TAT"/>
    <property type="match status" value="1"/>
</dbReference>
<dbReference type="NCBIfam" id="TIGR01409">
    <property type="entry name" value="TAT_signal_seq"/>
    <property type="match status" value="1"/>
</dbReference>
<dbReference type="InterPro" id="IPR002018">
    <property type="entry name" value="CarbesteraseB"/>
</dbReference>
<evidence type="ECO:0000256" key="2">
    <source>
        <dbReference type="ARBA" id="ARBA00022801"/>
    </source>
</evidence>